<proteinExistence type="predicted"/>
<dbReference type="AlphaFoldDB" id="A0A498LX57"/>
<feature type="region of interest" description="Disordered" evidence="1">
    <location>
        <begin position="1"/>
        <end position="48"/>
    </location>
</feature>
<reference evidence="2 3" key="1">
    <citation type="submission" date="2018-03" db="EMBL/GenBank/DDBJ databases">
        <title>Draft genome sequence of Rohu Carp (Labeo rohita).</title>
        <authorList>
            <person name="Das P."/>
            <person name="Kushwaha B."/>
            <person name="Joshi C.G."/>
            <person name="Kumar D."/>
            <person name="Nagpure N.S."/>
            <person name="Sahoo L."/>
            <person name="Das S.P."/>
            <person name="Bit A."/>
            <person name="Patnaik S."/>
            <person name="Meher P.K."/>
            <person name="Jayasankar P."/>
            <person name="Koringa P.G."/>
            <person name="Patel N.V."/>
            <person name="Hinsu A.T."/>
            <person name="Kumar R."/>
            <person name="Pandey M."/>
            <person name="Agarwal S."/>
            <person name="Srivastava S."/>
            <person name="Singh M."/>
            <person name="Iquebal M.A."/>
            <person name="Jaiswal S."/>
            <person name="Angadi U.B."/>
            <person name="Kumar N."/>
            <person name="Raza M."/>
            <person name="Shah T.M."/>
            <person name="Rai A."/>
            <person name="Jena J.K."/>
        </authorList>
    </citation>
    <scope>NUCLEOTIDE SEQUENCE [LARGE SCALE GENOMIC DNA]</scope>
    <source>
        <strain evidence="2">DASCIFA01</strain>
        <tissue evidence="2">Testis</tissue>
    </source>
</reference>
<organism evidence="2 3">
    <name type="scientific">Labeo rohita</name>
    <name type="common">Indian major carp</name>
    <name type="synonym">Cyprinus rohita</name>
    <dbReference type="NCBI Taxonomy" id="84645"/>
    <lineage>
        <taxon>Eukaryota</taxon>
        <taxon>Metazoa</taxon>
        <taxon>Chordata</taxon>
        <taxon>Craniata</taxon>
        <taxon>Vertebrata</taxon>
        <taxon>Euteleostomi</taxon>
        <taxon>Actinopterygii</taxon>
        <taxon>Neopterygii</taxon>
        <taxon>Teleostei</taxon>
        <taxon>Ostariophysi</taxon>
        <taxon>Cypriniformes</taxon>
        <taxon>Cyprinidae</taxon>
        <taxon>Labeoninae</taxon>
        <taxon>Labeonini</taxon>
        <taxon>Labeo</taxon>
    </lineage>
</organism>
<name>A0A498LX57_LABRO</name>
<accession>A0A498LX57</accession>
<gene>
    <name evidence="2" type="ORF">ROHU_031187</name>
</gene>
<comment type="caution">
    <text evidence="2">The sequence shown here is derived from an EMBL/GenBank/DDBJ whole genome shotgun (WGS) entry which is preliminary data.</text>
</comment>
<evidence type="ECO:0000256" key="1">
    <source>
        <dbReference type="SAM" id="MobiDB-lite"/>
    </source>
</evidence>
<dbReference type="Proteomes" id="UP000290572">
    <property type="component" value="Unassembled WGS sequence"/>
</dbReference>
<keyword evidence="3" id="KW-1185">Reference proteome</keyword>
<sequence length="172" mass="18970">MSSPAAAYHYSRPTSPDRDPHAPGGPNILFPAPRRTQTRQAVRGRSPEASPLAERNCFCALAPASEGSGCQLPQMTDLQLLIFKKTSSLWVSHDYTQHINLSSSVRRQRKPAKRFRYTIFRTESAHSNGRERVDAPAHLKGKTLTLHHTMPSCRTAGVSADSDGPVLFQHGN</sequence>
<evidence type="ECO:0000313" key="2">
    <source>
        <dbReference type="EMBL" id="RXN09807.1"/>
    </source>
</evidence>
<dbReference type="EMBL" id="QBIY01013246">
    <property type="protein sequence ID" value="RXN09807.1"/>
    <property type="molecule type" value="Genomic_DNA"/>
</dbReference>
<evidence type="ECO:0000313" key="3">
    <source>
        <dbReference type="Proteomes" id="UP000290572"/>
    </source>
</evidence>
<protein>
    <submittedName>
        <fullName evidence="2">Uncharacterized protein</fullName>
    </submittedName>
</protein>